<evidence type="ECO:0000256" key="6">
    <source>
        <dbReference type="ARBA" id="ARBA00070406"/>
    </source>
</evidence>
<evidence type="ECO:0000256" key="5">
    <source>
        <dbReference type="ARBA" id="ARBA00058938"/>
    </source>
</evidence>
<dbReference type="InterPro" id="IPR036388">
    <property type="entry name" value="WH-like_DNA-bd_sf"/>
</dbReference>
<keyword evidence="10" id="KW-1185">Reference proteome</keyword>
<comment type="function">
    <text evidence="5">May be an activator protein for the gylABX operon.</text>
</comment>
<dbReference type="InterPro" id="IPR005471">
    <property type="entry name" value="Tscrpt_reg_IclR_N"/>
</dbReference>
<organism evidence="9 10">
    <name type="scientific">Propioniciclava tarda</name>
    <dbReference type="NCBI Taxonomy" id="433330"/>
    <lineage>
        <taxon>Bacteria</taxon>
        <taxon>Bacillati</taxon>
        <taxon>Actinomycetota</taxon>
        <taxon>Actinomycetes</taxon>
        <taxon>Propionibacteriales</taxon>
        <taxon>Propionibacteriaceae</taxon>
        <taxon>Propioniciclava</taxon>
    </lineage>
</organism>
<dbReference type="EMBL" id="SDMR01000011">
    <property type="protein sequence ID" value="TBT94680.1"/>
    <property type="molecule type" value="Genomic_DNA"/>
</dbReference>
<keyword evidence="4" id="KW-0804">Transcription</keyword>
<accession>A0A4Q9KL98</accession>
<dbReference type="InterPro" id="IPR050707">
    <property type="entry name" value="HTH_MetabolicPath_Reg"/>
</dbReference>
<evidence type="ECO:0000259" key="7">
    <source>
        <dbReference type="PROSITE" id="PS51077"/>
    </source>
</evidence>
<dbReference type="PANTHER" id="PTHR30136">
    <property type="entry name" value="HELIX-TURN-HELIX TRANSCRIPTIONAL REGULATOR, ICLR FAMILY"/>
    <property type="match status" value="1"/>
</dbReference>
<dbReference type="GO" id="GO:0006071">
    <property type="term" value="P:glycerol metabolic process"/>
    <property type="evidence" value="ECO:0007669"/>
    <property type="project" value="UniProtKB-KW"/>
</dbReference>
<name>A0A4Q9KL98_PROTD</name>
<dbReference type="Gene3D" id="1.10.10.10">
    <property type="entry name" value="Winged helix-like DNA-binding domain superfamily/Winged helix DNA-binding domain"/>
    <property type="match status" value="1"/>
</dbReference>
<comment type="caution">
    <text evidence="9">The sequence shown here is derived from an EMBL/GenBank/DDBJ whole genome shotgun (WGS) entry which is preliminary data.</text>
</comment>
<dbReference type="PROSITE" id="PS51078">
    <property type="entry name" value="ICLR_ED"/>
    <property type="match status" value="1"/>
</dbReference>
<proteinExistence type="predicted"/>
<keyword evidence="2" id="KW-0805">Transcription regulation</keyword>
<dbReference type="SUPFAM" id="SSF55781">
    <property type="entry name" value="GAF domain-like"/>
    <property type="match status" value="1"/>
</dbReference>
<dbReference type="RefSeq" id="WP_131172382.1">
    <property type="nucleotide sequence ID" value="NZ_FXTL01000011.1"/>
</dbReference>
<evidence type="ECO:0000313" key="10">
    <source>
        <dbReference type="Proteomes" id="UP000291933"/>
    </source>
</evidence>
<dbReference type="InterPro" id="IPR036390">
    <property type="entry name" value="WH_DNA-bd_sf"/>
</dbReference>
<dbReference type="PROSITE" id="PS51077">
    <property type="entry name" value="HTH_ICLR"/>
    <property type="match status" value="1"/>
</dbReference>
<dbReference type="AlphaFoldDB" id="A0A4Q9KL98"/>
<evidence type="ECO:0000256" key="3">
    <source>
        <dbReference type="ARBA" id="ARBA00023125"/>
    </source>
</evidence>
<dbReference type="Gene3D" id="3.30.450.40">
    <property type="match status" value="1"/>
</dbReference>
<evidence type="ECO:0000256" key="2">
    <source>
        <dbReference type="ARBA" id="ARBA00023015"/>
    </source>
</evidence>
<gene>
    <name evidence="9" type="ORF">ET996_09795</name>
</gene>
<sequence>MTAVIDFQTGLPVPERTTPRSDTLQSVTTALDVLDCFLTTPEVGVSEIARRLGIAKSSAHRLLTTLAARQVVEKNPDTGQYRLGVHLFALGHLAQSRMSLSSLALPEMQRMHGATGQSVFIGMLDGESAVYPHFVGNPAVSALLAQESVRRRAHATALGRAIAALDPAVERRLRVQAAATRGPLASKAVADFDHAIEGYRRSGVAASRDSVAPGLSGFAAPIRTLSGRPVGALVVAGPTASVVSGTDRISRLLPAAAARVSRLVGTG</sequence>
<keyword evidence="3" id="KW-0238">DNA-binding</keyword>
<feature type="domain" description="HTH iclR-type" evidence="7">
    <location>
        <begin position="24"/>
        <end position="85"/>
    </location>
</feature>
<dbReference type="Proteomes" id="UP000291933">
    <property type="component" value="Unassembled WGS sequence"/>
</dbReference>
<feature type="domain" description="IclR-ED" evidence="8">
    <location>
        <begin position="86"/>
        <end position="266"/>
    </location>
</feature>
<dbReference type="GO" id="GO:0003677">
    <property type="term" value="F:DNA binding"/>
    <property type="evidence" value="ECO:0007669"/>
    <property type="project" value="UniProtKB-KW"/>
</dbReference>
<dbReference type="InterPro" id="IPR014757">
    <property type="entry name" value="Tscrpt_reg_IclR_C"/>
</dbReference>
<dbReference type="PANTHER" id="PTHR30136:SF35">
    <property type="entry name" value="HTH-TYPE TRANSCRIPTIONAL REGULATOR RV1719"/>
    <property type="match status" value="1"/>
</dbReference>
<dbReference type="SMART" id="SM00346">
    <property type="entry name" value="HTH_ICLR"/>
    <property type="match status" value="1"/>
</dbReference>
<keyword evidence="1" id="KW-0319">Glycerol metabolism</keyword>
<dbReference type="Pfam" id="PF09339">
    <property type="entry name" value="HTH_IclR"/>
    <property type="match status" value="1"/>
</dbReference>
<evidence type="ECO:0000313" key="9">
    <source>
        <dbReference type="EMBL" id="TBT94680.1"/>
    </source>
</evidence>
<evidence type="ECO:0000256" key="4">
    <source>
        <dbReference type="ARBA" id="ARBA00023163"/>
    </source>
</evidence>
<evidence type="ECO:0000256" key="1">
    <source>
        <dbReference type="ARBA" id="ARBA00022798"/>
    </source>
</evidence>
<dbReference type="GO" id="GO:0045892">
    <property type="term" value="P:negative regulation of DNA-templated transcription"/>
    <property type="evidence" value="ECO:0007669"/>
    <property type="project" value="TreeGrafter"/>
</dbReference>
<evidence type="ECO:0000259" key="8">
    <source>
        <dbReference type="PROSITE" id="PS51078"/>
    </source>
</evidence>
<dbReference type="OrthoDB" id="7274111at2"/>
<dbReference type="SUPFAM" id="SSF46785">
    <property type="entry name" value="Winged helix' DNA-binding domain"/>
    <property type="match status" value="1"/>
</dbReference>
<dbReference type="InterPro" id="IPR029016">
    <property type="entry name" value="GAF-like_dom_sf"/>
</dbReference>
<dbReference type="GO" id="GO:0003700">
    <property type="term" value="F:DNA-binding transcription factor activity"/>
    <property type="evidence" value="ECO:0007669"/>
    <property type="project" value="TreeGrafter"/>
</dbReference>
<dbReference type="Pfam" id="PF01614">
    <property type="entry name" value="IclR_C"/>
    <property type="match status" value="1"/>
</dbReference>
<dbReference type="FunFam" id="1.10.10.10:FF:000056">
    <property type="entry name" value="IclR family transcriptional regulator"/>
    <property type="match status" value="1"/>
</dbReference>
<protein>
    <recommendedName>
        <fullName evidence="6">Glycerol operon regulatory protein</fullName>
    </recommendedName>
</protein>
<reference evidence="9 10" key="1">
    <citation type="submission" date="2019-01" db="EMBL/GenBank/DDBJ databases">
        <title>Lactibacter flavus gen. nov., sp. nov., a novel bacterium of the family Propionibacteriaceae isolated from raw milk and dairy products.</title>
        <authorList>
            <person name="Huptas C."/>
            <person name="Wenning M."/>
            <person name="Breitenwieser F."/>
            <person name="Doll E."/>
            <person name="Von Neubeck M."/>
            <person name="Busse H.-J."/>
            <person name="Scherer S."/>
        </authorList>
    </citation>
    <scope>NUCLEOTIDE SEQUENCE [LARGE SCALE GENOMIC DNA]</scope>
    <source>
        <strain evidence="9 10">DSM 22130</strain>
    </source>
</reference>